<dbReference type="PANTHER" id="PTHR43140">
    <property type="entry name" value="TYPE-1 RESTRICTION ENZYME ECOKI SPECIFICITY PROTEIN"/>
    <property type="match status" value="1"/>
</dbReference>
<dbReference type="InterPro" id="IPR051212">
    <property type="entry name" value="Type-I_RE_S_subunit"/>
</dbReference>
<dbReference type="RefSeq" id="WP_090216307.1">
    <property type="nucleotide sequence ID" value="NZ_FMWG01000002.1"/>
</dbReference>
<evidence type="ECO:0000256" key="1">
    <source>
        <dbReference type="ARBA" id="ARBA00010923"/>
    </source>
</evidence>
<evidence type="ECO:0000256" key="2">
    <source>
        <dbReference type="ARBA" id="ARBA00022747"/>
    </source>
</evidence>
<organism evidence="5 6">
    <name type="scientific">Epibacterium ulvae</name>
    <dbReference type="NCBI Taxonomy" id="1156985"/>
    <lineage>
        <taxon>Bacteria</taxon>
        <taxon>Pseudomonadati</taxon>
        <taxon>Pseudomonadota</taxon>
        <taxon>Alphaproteobacteria</taxon>
        <taxon>Rhodobacterales</taxon>
        <taxon>Roseobacteraceae</taxon>
        <taxon>Epibacterium</taxon>
    </lineage>
</organism>
<dbReference type="GO" id="GO:0009307">
    <property type="term" value="P:DNA restriction-modification system"/>
    <property type="evidence" value="ECO:0007669"/>
    <property type="project" value="UniProtKB-KW"/>
</dbReference>
<dbReference type="GO" id="GO:0003677">
    <property type="term" value="F:DNA binding"/>
    <property type="evidence" value="ECO:0007669"/>
    <property type="project" value="UniProtKB-KW"/>
</dbReference>
<keyword evidence="2" id="KW-0680">Restriction system</keyword>
<evidence type="ECO:0000313" key="6">
    <source>
        <dbReference type="Proteomes" id="UP000198767"/>
    </source>
</evidence>
<dbReference type="STRING" id="1156985.SAMN04488118_102203"/>
<dbReference type="PANTHER" id="PTHR43140:SF1">
    <property type="entry name" value="TYPE I RESTRICTION ENZYME ECOKI SPECIFICITY SUBUNIT"/>
    <property type="match status" value="1"/>
</dbReference>
<evidence type="ECO:0000256" key="3">
    <source>
        <dbReference type="ARBA" id="ARBA00023125"/>
    </source>
</evidence>
<dbReference type="Gene3D" id="3.90.220.20">
    <property type="entry name" value="DNA methylase specificity domains"/>
    <property type="match status" value="2"/>
</dbReference>
<dbReference type="Pfam" id="PF01420">
    <property type="entry name" value="Methylase_S"/>
    <property type="match status" value="1"/>
</dbReference>
<proteinExistence type="inferred from homology"/>
<evidence type="ECO:0000259" key="4">
    <source>
        <dbReference type="Pfam" id="PF01420"/>
    </source>
</evidence>
<name>A0A1G5PWF6_9RHOB</name>
<evidence type="ECO:0000313" key="5">
    <source>
        <dbReference type="EMBL" id="SCZ53863.1"/>
    </source>
</evidence>
<reference evidence="5 6" key="1">
    <citation type="submission" date="2016-10" db="EMBL/GenBank/DDBJ databases">
        <authorList>
            <person name="de Groot N.N."/>
        </authorList>
    </citation>
    <scope>NUCLEOTIDE SEQUENCE [LARGE SCALE GENOMIC DNA]</scope>
    <source>
        <strain evidence="5 6">U95</strain>
    </source>
</reference>
<protein>
    <submittedName>
        <fullName evidence="5">Type I restriction enzyme, S subunit</fullName>
    </submittedName>
</protein>
<dbReference type="Proteomes" id="UP000198767">
    <property type="component" value="Unassembled WGS sequence"/>
</dbReference>
<comment type="similarity">
    <text evidence="1">Belongs to the type-I restriction system S methylase family.</text>
</comment>
<dbReference type="OrthoDB" id="164285at2"/>
<dbReference type="EMBL" id="FMWG01000002">
    <property type="protein sequence ID" value="SCZ53863.1"/>
    <property type="molecule type" value="Genomic_DNA"/>
</dbReference>
<dbReference type="InterPro" id="IPR044946">
    <property type="entry name" value="Restrct_endonuc_typeI_TRD_sf"/>
</dbReference>
<feature type="domain" description="Type I restriction modification DNA specificity" evidence="4">
    <location>
        <begin position="106"/>
        <end position="270"/>
    </location>
</feature>
<accession>A0A1G5PWF6</accession>
<dbReference type="InterPro" id="IPR000055">
    <property type="entry name" value="Restrct_endonuc_typeI_TRD"/>
</dbReference>
<dbReference type="SUPFAM" id="SSF116734">
    <property type="entry name" value="DNA methylase specificity domain"/>
    <property type="match status" value="2"/>
</dbReference>
<keyword evidence="3" id="KW-0238">DNA-binding</keyword>
<sequence length="586" mass="64831">MTDVNQLITDQLDTWTAATEKKSSAGRGNGGGVSLHGIKKLRELILELAVRGKLVPNDTTDHSSEMLLDGFRHRRMQGIKAKRYKKQNLGEPLSASDQPFDVPASWSWSRMGEIGFVFNGNSVSARAKAEKFSAPDGLPFIATKNVGYGFEPLDYDVEAWIPVNEPKFKVALANTPLICSEGGSAGKKCGLTDRDVCFGNKLFACEFYGEFVSEFLLAWYQCPSFFSQFSKKMTGIIGGISLAKFLRLPVPVPPISEQQRIVAKLNELMGLCDVLQRQAEHSQKAHQTLVETCLATLTNSQSPEDLTKNWTRIEAHFDTLFTTEESVQALEAAIIELGVTGLLVPQIEADEPATLLLKRVAKDIAAYSKLNKVRPVKPAKVVEQESQAERLPSGWVETRLSSLFRVVTDGDHQAPPRASDGVAFLTIGNISSGQLNFEGCRRVPDDYYKGLPAYRTPGLGDILYTVVGATYGRPVLVETEEQFCVQRHIAILKPSVELDVDYLVWMLKSAWVYNQAREGITGSAQPTLALKPLRNFLVLLPPRAQQERISAKIKQLHQLTARLRERISVSTETQVSLANTITSKIH</sequence>
<keyword evidence="6" id="KW-1185">Reference proteome</keyword>
<gene>
    <name evidence="5" type="ORF">SAMN04488118_102203</name>
</gene>
<dbReference type="AlphaFoldDB" id="A0A1G5PWF6"/>